<dbReference type="EnsemblPlants" id="AET7Gv20755200.4">
    <property type="protein sequence ID" value="AET7Gv20755200.4"/>
    <property type="gene ID" value="AET7Gv20755200"/>
</dbReference>
<dbReference type="Gramene" id="AET7Gv20755200.4">
    <property type="protein sequence ID" value="AET7Gv20755200.4"/>
    <property type="gene ID" value="AET7Gv20755200"/>
</dbReference>
<proteinExistence type="predicted"/>
<dbReference type="AlphaFoldDB" id="A0A453RXW7"/>
<reference evidence="2" key="1">
    <citation type="journal article" date="2014" name="Science">
        <title>Ancient hybridizations among the ancestral genomes of bread wheat.</title>
        <authorList>
            <consortium name="International Wheat Genome Sequencing Consortium,"/>
            <person name="Marcussen T."/>
            <person name="Sandve S.R."/>
            <person name="Heier L."/>
            <person name="Spannagl M."/>
            <person name="Pfeifer M."/>
            <person name="Jakobsen K.S."/>
            <person name="Wulff B.B."/>
            <person name="Steuernagel B."/>
            <person name="Mayer K.F."/>
            <person name="Olsen O.A."/>
        </authorList>
    </citation>
    <scope>NUCLEOTIDE SEQUENCE [LARGE SCALE GENOMIC DNA]</scope>
    <source>
        <strain evidence="2">cv. AL8/78</strain>
    </source>
</reference>
<sequence length="55" mass="6466">MFSCKTEDAFSWKLTSNGVYLSKAAYDAQFIGRIRQSELSRAWRKRVEGKIKFFI</sequence>
<accession>A0A453RXW7</accession>
<name>A0A453RXW7_AEGTS</name>
<evidence type="ECO:0000313" key="2">
    <source>
        <dbReference type="Proteomes" id="UP000015105"/>
    </source>
</evidence>
<reference evidence="2" key="2">
    <citation type="journal article" date="2017" name="Nat. Plants">
        <title>The Aegilops tauschii genome reveals multiple impacts of transposons.</title>
        <authorList>
            <person name="Zhao G."/>
            <person name="Zou C."/>
            <person name="Li K."/>
            <person name="Wang K."/>
            <person name="Li T."/>
            <person name="Gao L."/>
            <person name="Zhang X."/>
            <person name="Wang H."/>
            <person name="Yang Z."/>
            <person name="Liu X."/>
            <person name="Jiang W."/>
            <person name="Mao L."/>
            <person name="Kong X."/>
            <person name="Jiao Y."/>
            <person name="Jia J."/>
        </authorList>
    </citation>
    <scope>NUCLEOTIDE SEQUENCE [LARGE SCALE GENOMIC DNA]</scope>
    <source>
        <strain evidence="2">cv. AL8/78</strain>
    </source>
</reference>
<reference evidence="1" key="5">
    <citation type="journal article" date="2021" name="G3 (Bethesda)">
        <title>Aegilops tauschii genome assembly Aet v5.0 features greater sequence contiguity and improved annotation.</title>
        <authorList>
            <person name="Wang L."/>
            <person name="Zhu T."/>
            <person name="Rodriguez J.C."/>
            <person name="Deal K.R."/>
            <person name="Dubcovsky J."/>
            <person name="McGuire P.E."/>
            <person name="Lux T."/>
            <person name="Spannagl M."/>
            <person name="Mayer K.F.X."/>
            <person name="Baldrich P."/>
            <person name="Meyers B.C."/>
            <person name="Huo N."/>
            <person name="Gu Y.Q."/>
            <person name="Zhou H."/>
            <person name="Devos K.M."/>
            <person name="Bennetzen J.L."/>
            <person name="Unver T."/>
            <person name="Budak H."/>
            <person name="Gulick P.J."/>
            <person name="Galiba G."/>
            <person name="Kalapos B."/>
            <person name="Nelson D.R."/>
            <person name="Li P."/>
            <person name="You F.M."/>
            <person name="Luo M.C."/>
            <person name="Dvorak J."/>
        </authorList>
    </citation>
    <scope>NUCLEOTIDE SEQUENCE [LARGE SCALE GENOMIC DNA]</scope>
    <source>
        <strain evidence="1">cv. AL8/78</strain>
    </source>
</reference>
<dbReference type="Proteomes" id="UP000015105">
    <property type="component" value="Chromosome 7D"/>
</dbReference>
<reference evidence="1" key="4">
    <citation type="submission" date="2019-03" db="UniProtKB">
        <authorList>
            <consortium name="EnsemblPlants"/>
        </authorList>
    </citation>
    <scope>IDENTIFICATION</scope>
</reference>
<reference evidence="1" key="3">
    <citation type="journal article" date="2017" name="Nature">
        <title>Genome sequence of the progenitor of the wheat D genome Aegilops tauschii.</title>
        <authorList>
            <person name="Luo M.C."/>
            <person name="Gu Y.Q."/>
            <person name="Puiu D."/>
            <person name="Wang H."/>
            <person name="Twardziok S.O."/>
            <person name="Deal K.R."/>
            <person name="Huo N."/>
            <person name="Zhu T."/>
            <person name="Wang L."/>
            <person name="Wang Y."/>
            <person name="McGuire P.E."/>
            <person name="Liu S."/>
            <person name="Long H."/>
            <person name="Ramasamy R.K."/>
            <person name="Rodriguez J.C."/>
            <person name="Van S.L."/>
            <person name="Yuan L."/>
            <person name="Wang Z."/>
            <person name="Xia Z."/>
            <person name="Xiao L."/>
            <person name="Anderson O.D."/>
            <person name="Ouyang S."/>
            <person name="Liang Y."/>
            <person name="Zimin A.V."/>
            <person name="Pertea G."/>
            <person name="Qi P."/>
            <person name="Bennetzen J.L."/>
            <person name="Dai X."/>
            <person name="Dawson M.W."/>
            <person name="Muller H.G."/>
            <person name="Kugler K."/>
            <person name="Rivarola-Duarte L."/>
            <person name="Spannagl M."/>
            <person name="Mayer K.F.X."/>
            <person name="Lu F.H."/>
            <person name="Bevan M.W."/>
            <person name="Leroy P."/>
            <person name="Li P."/>
            <person name="You F.M."/>
            <person name="Sun Q."/>
            <person name="Liu Z."/>
            <person name="Lyons E."/>
            <person name="Wicker T."/>
            <person name="Salzberg S.L."/>
            <person name="Devos K.M."/>
            <person name="Dvorak J."/>
        </authorList>
    </citation>
    <scope>NUCLEOTIDE SEQUENCE [LARGE SCALE GENOMIC DNA]</scope>
    <source>
        <strain evidence="1">cv. AL8/78</strain>
    </source>
</reference>
<organism evidence="1 2">
    <name type="scientific">Aegilops tauschii subsp. strangulata</name>
    <name type="common">Goatgrass</name>
    <dbReference type="NCBI Taxonomy" id="200361"/>
    <lineage>
        <taxon>Eukaryota</taxon>
        <taxon>Viridiplantae</taxon>
        <taxon>Streptophyta</taxon>
        <taxon>Embryophyta</taxon>
        <taxon>Tracheophyta</taxon>
        <taxon>Spermatophyta</taxon>
        <taxon>Magnoliopsida</taxon>
        <taxon>Liliopsida</taxon>
        <taxon>Poales</taxon>
        <taxon>Poaceae</taxon>
        <taxon>BOP clade</taxon>
        <taxon>Pooideae</taxon>
        <taxon>Triticodae</taxon>
        <taxon>Triticeae</taxon>
        <taxon>Triticinae</taxon>
        <taxon>Aegilops</taxon>
    </lineage>
</organism>
<evidence type="ECO:0000313" key="1">
    <source>
        <dbReference type="EnsemblPlants" id="AET7Gv20755200.4"/>
    </source>
</evidence>
<keyword evidence="2" id="KW-1185">Reference proteome</keyword>
<protein>
    <submittedName>
        <fullName evidence="1">Uncharacterized protein</fullName>
    </submittedName>
</protein>